<keyword evidence="2" id="KW-1185">Reference proteome</keyword>
<dbReference type="RefSeq" id="WP_245128124.1">
    <property type="nucleotide sequence ID" value="NZ_JALJEJ010000001.1"/>
</dbReference>
<gene>
    <name evidence="1" type="ORF">MUY27_01135</name>
</gene>
<comment type="caution">
    <text evidence="1">The sequence shown here is derived from an EMBL/GenBank/DDBJ whole genome shotgun (WGS) entry which is preliminary data.</text>
</comment>
<sequence>MSSHHIVREKQEPALLALSLTDFSFEHLGQLLEWSPTVIATDDTFHYFTANDIKVDWLITSEEADQSQRNIRVIARDADPLNDALSILVQEGYPAVNIVTDEMPLLQAYAAYLSQINLVFYTSTEKIYPVKPGFEKWKAAGEMIRLLSPVDNLVVSGLKKIDEDHYQTVADGFFSLNFSAEFIFIAEKI</sequence>
<dbReference type="EMBL" id="JALJEJ010000001">
    <property type="protein sequence ID" value="MCJ8208291.1"/>
    <property type="molecule type" value="Genomic_DNA"/>
</dbReference>
<proteinExistence type="predicted"/>
<accession>A0A9X2B7G5</accession>
<evidence type="ECO:0000313" key="1">
    <source>
        <dbReference type="EMBL" id="MCJ8208291.1"/>
    </source>
</evidence>
<reference evidence="1" key="1">
    <citation type="submission" date="2022-04" db="EMBL/GenBank/DDBJ databases">
        <title>Mucilaginibacter sp. RS28 isolated from freshwater.</title>
        <authorList>
            <person name="Ko S.-R."/>
        </authorList>
    </citation>
    <scope>NUCLEOTIDE SEQUENCE</scope>
    <source>
        <strain evidence="1">RS28</strain>
    </source>
</reference>
<name>A0A9X2B7G5_9SPHI</name>
<organism evidence="1 2">
    <name type="scientific">Mucilaginibacter straminoryzae</name>
    <dbReference type="NCBI Taxonomy" id="2932774"/>
    <lineage>
        <taxon>Bacteria</taxon>
        <taxon>Pseudomonadati</taxon>
        <taxon>Bacteroidota</taxon>
        <taxon>Sphingobacteriia</taxon>
        <taxon>Sphingobacteriales</taxon>
        <taxon>Sphingobacteriaceae</taxon>
        <taxon>Mucilaginibacter</taxon>
    </lineage>
</organism>
<dbReference type="AlphaFoldDB" id="A0A9X2B7G5"/>
<dbReference type="Proteomes" id="UP001139450">
    <property type="component" value="Unassembled WGS sequence"/>
</dbReference>
<protein>
    <submittedName>
        <fullName evidence="1">Thiamine pyrophosphokinase</fullName>
    </submittedName>
</protein>
<evidence type="ECO:0000313" key="2">
    <source>
        <dbReference type="Proteomes" id="UP001139450"/>
    </source>
</evidence>